<evidence type="ECO:0000313" key="5">
    <source>
        <dbReference type="Proteomes" id="UP000186919"/>
    </source>
</evidence>
<dbReference type="Proteomes" id="UP000186919">
    <property type="component" value="Unassembled WGS sequence"/>
</dbReference>
<evidence type="ECO:0000259" key="3">
    <source>
        <dbReference type="Pfam" id="PF13399"/>
    </source>
</evidence>
<accession>A0A179V5Q5</accession>
<dbReference type="NCBIfam" id="NF035953">
    <property type="entry name" value="integrity_Cei"/>
    <property type="match status" value="1"/>
</dbReference>
<protein>
    <recommendedName>
        <fullName evidence="3">LytR/CpsA/Psr regulator C-terminal domain-containing protein</fullName>
    </recommendedName>
</protein>
<dbReference type="AlphaFoldDB" id="A0A179V5Q5"/>
<dbReference type="Gene3D" id="3.30.70.2390">
    <property type="match status" value="1"/>
</dbReference>
<dbReference type="InterPro" id="IPR027381">
    <property type="entry name" value="LytR/CpsA/Psr_C"/>
</dbReference>
<evidence type="ECO:0000313" key="4">
    <source>
        <dbReference type="EMBL" id="OAT66383.1"/>
    </source>
</evidence>
<keyword evidence="2" id="KW-0472">Membrane</keyword>
<evidence type="ECO:0000256" key="1">
    <source>
        <dbReference type="SAM" id="MobiDB-lite"/>
    </source>
</evidence>
<feature type="transmembrane region" description="Helical" evidence="2">
    <location>
        <begin position="26"/>
        <end position="45"/>
    </location>
</feature>
<evidence type="ECO:0000256" key="2">
    <source>
        <dbReference type="SAM" id="Phobius"/>
    </source>
</evidence>
<feature type="region of interest" description="Disordered" evidence="1">
    <location>
        <begin position="61"/>
        <end position="87"/>
    </location>
</feature>
<keyword evidence="2" id="KW-0812">Transmembrane</keyword>
<name>A0A179V5Q5_9MYCO</name>
<reference evidence="4 5" key="1">
    <citation type="submission" date="2016-01" db="EMBL/GenBank/DDBJ databases">
        <title>Mycobacterium immunogenum strain CD11_6 genome sequencing and assembly.</title>
        <authorList>
            <person name="Kaur G."/>
            <person name="Nair G.R."/>
            <person name="Mayilraj S."/>
        </authorList>
    </citation>
    <scope>NUCLEOTIDE SEQUENCE [LARGE SCALE GENOMIC DNA]</scope>
    <source>
        <strain evidence="4 5">CD11-6</strain>
    </source>
</reference>
<keyword evidence="2" id="KW-1133">Transmembrane helix</keyword>
<gene>
    <name evidence="4" type="ORF">AWB85_16760</name>
</gene>
<sequence length="218" mass="22612">MPSVVADITEGTSVDKLGRPFRRRNYLPALILGIALLAVTVFVWASALTRETPIKEATACNPPAAQAEPGSGTIGKPVSRSSLTGTTPATLNDVKVRVLNANGQAGQAGDVSASLRDLGFPAPTADNDSFYPSGSRLNCVGQIRFGESGYANALTLSLVAPCVEFVEDKRSDDSVDLALGSEFTELASGNAVTSALNSLKPGGQANTDLITRARQSTC</sequence>
<proteinExistence type="predicted"/>
<feature type="domain" description="LytR/CpsA/Psr regulator C-terminal" evidence="3">
    <location>
        <begin position="93"/>
        <end position="183"/>
    </location>
</feature>
<organism evidence="4 5">
    <name type="scientific">Mycobacteroides immunogenum</name>
    <dbReference type="NCBI Taxonomy" id="83262"/>
    <lineage>
        <taxon>Bacteria</taxon>
        <taxon>Bacillati</taxon>
        <taxon>Actinomycetota</taxon>
        <taxon>Actinomycetes</taxon>
        <taxon>Mycobacteriales</taxon>
        <taxon>Mycobacteriaceae</taxon>
        <taxon>Mycobacteroides</taxon>
    </lineage>
</organism>
<dbReference type="EMBL" id="LQYE01000032">
    <property type="protein sequence ID" value="OAT66383.1"/>
    <property type="molecule type" value="Genomic_DNA"/>
</dbReference>
<comment type="caution">
    <text evidence="4">The sequence shown here is derived from an EMBL/GenBank/DDBJ whole genome shotgun (WGS) entry which is preliminary data.</text>
</comment>
<dbReference type="Pfam" id="PF13399">
    <property type="entry name" value="LytR_C"/>
    <property type="match status" value="1"/>
</dbReference>